<sequence>MAAPMMAYQKGTSIHNDTSPHDPGDKNQTKIPNTPPLQQRSRELPRYDSNNFLRINRRPSHSSTRRIKSLRNRASPHGNRRPGPGFRANEHLIRNGPPIAPYQRSIGREPDREQQNQGRIDGPYLAGGPIRAAPEPACKSAAESPGAGGAPSGGRG</sequence>
<organism evidence="2 3">
    <name type="scientific">Panicum virgatum</name>
    <name type="common">Blackwell switchgrass</name>
    <dbReference type="NCBI Taxonomy" id="38727"/>
    <lineage>
        <taxon>Eukaryota</taxon>
        <taxon>Viridiplantae</taxon>
        <taxon>Streptophyta</taxon>
        <taxon>Embryophyta</taxon>
        <taxon>Tracheophyta</taxon>
        <taxon>Spermatophyta</taxon>
        <taxon>Magnoliopsida</taxon>
        <taxon>Liliopsida</taxon>
        <taxon>Poales</taxon>
        <taxon>Poaceae</taxon>
        <taxon>PACMAD clade</taxon>
        <taxon>Panicoideae</taxon>
        <taxon>Panicodae</taxon>
        <taxon>Paniceae</taxon>
        <taxon>Panicinae</taxon>
        <taxon>Panicum</taxon>
        <taxon>Panicum sect. Hiantes</taxon>
    </lineage>
</organism>
<dbReference type="Proteomes" id="UP000823388">
    <property type="component" value="Chromosome 5N"/>
</dbReference>
<feature type="region of interest" description="Disordered" evidence="1">
    <location>
        <begin position="1"/>
        <end position="156"/>
    </location>
</feature>
<protein>
    <submittedName>
        <fullName evidence="2">Uncharacterized protein</fullName>
    </submittedName>
</protein>
<feature type="compositionally biased region" description="Polar residues" evidence="1">
    <location>
        <begin position="29"/>
        <end position="39"/>
    </location>
</feature>
<name>A0A8T0RNR4_PANVG</name>
<reference evidence="2" key="1">
    <citation type="submission" date="2020-05" db="EMBL/GenBank/DDBJ databases">
        <title>WGS assembly of Panicum virgatum.</title>
        <authorList>
            <person name="Lovell J.T."/>
            <person name="Jenkins J."/>
            <person name="Shu S."/>
            <person name="Juenger T.E."/>
            <person name="Schmutz J."/>
        </authorList>
    </citation>
    <scope>NUCLEOTIDE SEQUENCE</scope>
    <source>
        <strain evidence="2">AP13</strain>
    </source>
</reference>
<feature type="compositionally biased region" description="Basic residues" evidence="1">
    <location>
        <begin position="55"/>
        <end position="71"/>
    </location>
</feature>
<comment type="caution">
    <text evidence="2">The sequence shown here is derived from an EMBL/GenBank/DDBJ whole genome shotgun (WGS) entry which is preliminary data.</text>
</comment>
<keyword evidence="3" id="KW-1185">Reference proteome</keyword>
<evidence type="ECO:0000256" key="1">
    <source>
        <dbReference type="SAM" id="MobiDB-lite"/>
    </source>
</evidence>
<feature type="compositionally biased region" description="Basic and acidic residues" evidence="1">
    <location>
        <begin position="18"/>
        <end position="28"/>
    </location>
</feature>
<evidence type="ECO:0000313" key="3">
    <source>
        <dbReference type="Proteomes" id="UP000823388"/>
    </source>
</evidence>
<dbReference type="EMBL" id="CM029046">
    <property type="protein sequence ID" value="KAG2586850.1"/>
    <property type="molecule type" value="Genomic_DNA"/>
</dbReference>
<feature type="compositionally biased region" description="Gly residues" evidence="1">
    <location>
        <begin position="146"/>
        <end position="156"/>
    </location>
</feature>
<evidence type="ECO:0000313" key="2">
    <source>
        <dbReference type="EMBL" id="KAG2586850.1"/>
    </source>
</evidence>
<proteinExistence type="predicted"/>
<gene>
    <name evidence="2" type="ORF">PVAP13_5NG084581</name>
</gene>
<dbReference type="AlphaFoldDB" id="A0A8T0RNR4"/>
<accession>A0A8T0RNR4</accession>